<dbReference type="OrthoDB" id="3886662at2759"/>
<name>A0A9N8JDK0_9PEZI</name>
<feature type="region of interest" description="Disordered" evidence="5">
    <location>
        <begin position="1"/>
        <end position="32"/>
    </location>
</feature>
<dbReference type="PANTHER" id="PTHR15371:SF0">
    <property type="entry name" value="SD19278P"/>
    <property type="match status" value="1"/>
</dbReference>
<dbReference type="InterPro" id="IPR045238">
    <property type="entry name" value="Tim23-like"/>
</dbReference>
<protein>
    <recommendedName>
        <fullName evidence="8">Tim17-domain-containing protein</fullName>
    </recommendedName>
</protein>
<evidence type="ECO:0000256" key="2">
    <source>
        <dbReference type="ARBA" id="ARBA00022692"/>
    </source>
</evidence>
<evidence type="ECO:0000256" key="3">
    <source>
        <dbReference type="ARBA" id="ARBA00022989"/>
    </source>
</evidence>
<reference evidence="6" key="1">
    <citation type="submission" date="2020-06" db="EMBL/GenBank/DDBJ databases">
        <authorList>
            <person name="Onetto C."/>
        </authorList>
    </citation>
    <scope>NUCLEOTIDE SEQUENCE</scope>
</reference>
<feature type="compositionally biased region" description="Low complexity" evidence="5">
    <location>
        <begin position="664"/>
        <end position="674"/>
    </location>
</feature>
<dbReference type="Proteomes" id="UP000714618">
    <property type="component" value="Unassembled WGS sequence"/>
</dbReference>
<organism evidence="6 7">
    <name type="scientific">Aureobasidium mustum</name>
    <dbReference type="NCBI Taxonomy" id="2773714"/>
    <lineage>
        <taxon>Eukaryota</taxon>
        <taxon>Fungi</taxon>
        <taxon>Dikarya</taxon>
        <taxon>Ascomycota</taxon>
        <taxon>Pezizomycotina</taxon>
        <taxon>Dothideomycetes</taxon>
        <taxon>Dothideomycetidae</taxon>
        <taxon>Dothideales</taxon>
        <taxon>Saccotheciaceae</taxon>
        <taxon>Aureobasidium</taxon>
    </lineage>
</organism>
<evidence type="ECO:0000313" key="6">
    <source>
        <dbReference type="EMBL" id="CAD0086055.1"/>
    </source>
</evidence>
<evidence type="ECO:0000256" key="1">
    <source>
        <dbReference type="ARBA" id="ARBA00004141"/>
    </source>
</evidence>
<evidence type="ECO:0000313" key="7">
    <source>
        <dbReference type="Proteomes" id="UP000714618"/>
    </source>
</evidence>
<evidence type="ECO:0008006" key="8">
    <source>
        <dbReference type="Google" id="ProtNLM"/>
    </source>
</evidence>
<proteinExistence type="predicted"/>
<keyword evidence="3" id="KW-1133">Transmembrane helix</keyword>
<dbReference type="PANTHER" id="PTHR15371">
    <property type="entry name" value="TIM23"/>
    <property type="match status" value="1"/>
</dbReference>
<dbReference type="GO" id="GO:0008320">
    <property type="term" value="F:protein transmembrane transporter activity"/>
    <property type="evidence" value="ECO:0007669"/>
    <property type="project" value="TreeGrafter"/>
</dbReference>
<evidence type="ECO:0000256" key="5">
    <source>
        <dbReference type="SAM" id="MobiDB-lite"/>
    </source>
</evidence>
<comment type="caution">
    <text evidence="6">The sequence shown here is derived from an EMBL/GenBank/DDBJ whole genome shotgun (WGS) entry which is preliminary data.</text>
</comment>
<dbReference type="EMBL" id="CAIJEO010000002">
    <property type="protein sequence ID" value="CAD0086055.1"/>
    <property type="molecule type" value="Genomic_DNA"/>
</dbReference>
<keyword evidence="7" id="KW-1185">Reference proteome</keyword>
<evidence type="ECO:0000256" key="4">
    <source>
        <dbReference type="ARBA" id="ARBA00023136"/>
    </source>
</evidence>
<comment type="subcellular location">
    <subcellularLocation>
        <location evidence="1">Membrane</location>
        <topology evidence="1">Multi-pass membrane protein</topology>
    </subcellularLocation>
</comment>
<dbReference type="GO" id="GO:0030150">
    <property type="term" value="P:protein import into mitochondrial matrix"/>
    <property type="evidence" value="ECO:0007669"/>
    <property type="project" value="TreeGrafter"/>
</dbReference>
<accession>A0A9N8JDK0</accession>
<sequence length="783" mass="85728">MGIWDSFTGRKTQEQPAQDAPMQDMAVTTSSQPQFEAQDVNSFFNTPGAFDPASLHPLAGLNQDTLDYLSLDDQALSELPGNRSALPSRGWSDDLCYGTGVTYLAGLTVGGAWGLAEGLNRLPASSPPKLRLNSALNAITRRGPFLGNSAGVIAMVYNGFNSFIGHYRGKHDAANSIAAGALSGMLFKSTKGIRPMMISGGLVAGTAGAWTLDDTFTRAFADILVASRVALHCSFSLVFPGAIWTALWSYTGATTTFCQSTISFSTMNRLQFSEHSSGVAASSSASASTSFPATAVTSIPSLDDTTESSQHEQPVDALEIFNDPFTGVPSTPCDVSRLFMLCQCEARPCPLSIPASLFFLYVYAPPWQEESRKFRKEIPRGARSFMLDCKDKQKLATYTRLYTEWLFSGGAPPSLAKLHRNADGSTSVSFSDKVRACIYVLRLYRQRGYPLVRSCKQIAAIFGQETSFLVNQESWHNVVIRTEPPEIPENVWDYAYPTLAIPRPPSPKEPRDPTTSVQNQHFRGLASLQSSEPSDIPNGWTLWTPVTVPNLQRVARQKAYLYQCSQNREYVHSVAAMPMRETGFYRAVYNGQRGGESTRLPSPDVLAGAENEVEAGASFNATGPAQDPRHQLIKRLSQTPHNTTPALDDLAATKRGVGRPRQSTAPAPTKATAKPTRIRLIAPRRPSTPEQAAAFEEYMENHSPTYTYDGEDNDEVFEQQMQESEDFPESSSSWSSGEASYQLSMTKMSMAKHELMTAGIDTDGIGMSDLAEERVLFNPKDWE</sequence>
<dbReference type="GO" id="GO:0005744">
    <property type="term" value="C:TIM23 mitochondrial import inner membrane translocase complex"/>
    <property type="evidence" value="ECO:0007669"/>
    <property type="project" value="TreeGrafter"/>
</dbReference>
<gene>
    <name evidence="6" type="ORF">AWRI4233_LOCUS657</name>
</gene>
<dbReference type="AlphaFoldDB" id="A0A9N8JDK0"/>
<dbReference type="Pfam" id="PF02466">
    <property type="entry name" value="Tim17"/>
    <property type="match status" value="1"/>
</dbReference>
<keyword evidence="4" id="KW-0472">Membrane</keyword>
<feature type="region of interest" description="Disordered" evidence="5">
    <location>
        <begin position="637"/>
        <end position="674"/>
    </location>
</feature>
<keyword evidence="2" id="KW-0812">Transmembrane</keyword>